<dbReference type="EC" id="3.2.1.23" evidence="3 6"/>
<comment type="caution">
    <text evidence="10">The sequence shown here is derived from an EMBL/GenBank/DDBJ whole genome shotgun (WGS) entry which is preliminary data.</text>
</comment>
<evidence type="ECO:0000259" key="8">
    <source>
        <dbReference type="Pfam" id="PF08532"/>
    </source>
</evidence>
<gene>
    <name evidence="10" type="ORF">G443_000623</name>
</gene>
<reference evidence="10 11" key="1">
    <citation type="submission" date="2013-07" db="EMBL/GenBank/DDBJ databases">
        <authorList>
            <consortium name="DOE Joint Genome Institute"/>
            <person name="Reeve W."/>
            <person name="Huntemann M."/>
            <person name="Han J."/>
            <person name="Chen A."/>
            <person name="Kyrpides N."/>
            <person name="Mavromatis K."/>
            <person name="Markowitz V."/>
            <person name="Palaniappan K."/>
            <person name="Ivanova N."/>
            <person name="Schaumberg A."/>
            <person name="Pati A."/>
            <person name="Liolios K."/>
            <person name="Nordberg H.P."/>
            <person name="Cantor M.N."/>
            <person name="Hua S.X."/>
            <person name="Woyke T."/>
        </authorList>
    </citation>
    <scope>NUCLEOTIDE SEQUENCE [LARGE SCALE GENOMIC DNA]</scope>
    <source>
        <strain evidence="10 11">DSM 43889</strain>
    </source>
</reference>
<dbReference type="CDD" id="cd03143">
    <property type="entry name" value="A4_beta-galactosidase_middle_domain"/>
    <property type="match status" value="1"/>
</dbReference>
<feature type="domain" description="Beta-galactosidase C-terminal" evidence="9">
    <location>
        <begin position="612"/>
        <end position="664"/>
    </location>
</feature>
<comment type="catalytic activity">
    <reaction evidence="1 6">
        <text>Hydrolysis of terminal non-reducing beta-D-galactose residues in beta-D-galactosides.</text>
        <dbReference type="EC" id="3.2.1.23"/>
    </reaction>
</comment>
<proteinExistence type="inferred from homology"/>
<organism evidence="10 11">
    <name type="scientific">Actinoalloteichus caeruleus DSM 43889</name>
    <dbReference type="NCBI Taxonomy" id="1120930"/>
    <lineage>
        <taxon>Bacteria</taxon>
        <taxon>Bacillati</taxon>
        <taxon>Actinomycetota</taxon>
        <taxon>Actinomycetes</taxon>
        <taxon>Pseudonocardiales</taxon>
        <taxon>Pseudonocardiaceae</taxon>
        <taxon>Actinoalloteichus</taxon>
        <taxon>Actinoalloteichus cyanogriseus</taxon>
    </lineage>
</organism>
<dbReference type="PIRSF" id="PIRSF001084">
    <property type="entry name" value="B-galactosidase"/>
    <property type="match status" value="1"/>
</dbReference>
<dbReference type="InterPro" id="IPR003476">
    <property type="entry name" value="Glyco_hydro_42"/>
</dbReference>
<dbReference type="Gene3D" id="3.40.50.880">
    <property type="match status" value="1"/>
</dbReference>
<evidence type="ECO:0000259" key="7">
    <source>
        <dbReference type="Pfam" id="PF02449"/>
    </source>
</evidence>
<dbReference type="Pfam" id="PF08532">
    <property type="entry name" value="Glyco_hydro_42M"/>
    <property type="match status" value="1"/>
</dbReference>
<accession>A0ABT1JCY9</accession>
<evidence type="ECO:0000256" key="1">
    <source>
        <dbReference type="ARBA" id="ARBA00001412"/>
    </source>
</evidence>
<dbReference type="InterPro" id="IPR029062">
    <property type="entry name" value="Class_I_gatase-like"/>
</dbReference>
<dbReference type="EMBL" id="AUBJ02000001">
    <property type="protein sequence ID" value="MCP2330353.1"/>
    <property type="molecule type" value="Genomic_DNA"/>
</dbReference>
<keyword evidence="5 6" id="KW-0326">Glycosidase</keyword>
<feature type="domain" description="Glycoside hydrolase family 42 N-terminal" evidence="7">
    <location>
        <begin position="17"/>
        <end position="386"/>
    </location>
</feature>
<dbReference type="RefSeq" id="WP_026418109.1">
    <property type="nucleotide sequence ID" value="NZ_AUBJ02000001.1"/>
</dbReference>
<dbReference type="Pfam" id="PF02449">
    <property type="entry name" value="Glyco_hydro_42"/>
    <property type="match status" value="1"/>
</dbReference>
<sequence>MPGLAKLTRGRLAYGGDYNPEQWPEEVWAEDVALMREAGVTVVTVGVFAWSWLEPSPGAREFGWLDRVLDLLHEGGVAVNLATPTATPPPWMAHRHPETVQVAQDGRRMAVGSRNHFCPSSPTYRRYAEAIVRDLADRYADHPALRMWHANNEYCETCHCDVSAQHFRRWLRTRYADDLDALNAAWTTAFWSQRYGDWDEIGTPRDTTYLRNPTQQLDFRRFSSDALLECFTLERDLLRRRTPDVPITTNFPGLATWVPVDYRRFAAEEDVVSLDWYPDPGDENAHVSSGLAFDLMRSLAGGRPWALMEQAAAAINWRGRNPTKPGGLTRVQSLQAVARGADVVCFFQWRASTGGAEKFHSGMVPHSGPDSRIFTEIRDLGADLARLSEVVGRTERARVACVLSWESWWAASQEAHPSNDLDVLDQLHRYYEPLNRLGLTVDVVAPDADLTAYALVVVPNLYLVRDDEARAIVDYTRSGGHVVLGFFSGIVDEFDRVRTGGYPAPFLDLLGLRVEEFCPQPEGTRVRCASAEFGDFSSDLWVDRTRPTTAEPVAAVRGGELDGVPVILRNRHGTGLAWYVGTRPDQETLRRLVAAACARAGVDAPAGPLPPGVEVVRRAGLLFLLNHRDRPAEITVAGSWRDVLTGAGFDDRISLPGHGALVLRPNRGRNRHLR</sequence>
<evidence type="ECO:0000313" key="10">
    <source>
        <dbReference type="EMBL" id="MCP2330353.1"/>
    </source>
</evidence>
<reference evidence="10 11" key="2">
    <citation type="submission" date="2022-06" db="EMBL/GenBank/DDBJ databases">
        <title>Genomic Encyclopedia of Type Strains, Phase I: the one thousand microbial genomes (KMG-I) project.</title>
        <authorList>
            <person name="Kyrpides N."/>
        </authorList>
    </citation>
    <scope>NUCLEOTIDE SEQUENCE [LARGE SCALE GENOMIC DNA]</scope>
    <source>
        <strain evidence="10 11">DSM 43889</strain>
    </source>
</reference>
<dbReference type="InterPro" id="IPR013529">
    <property type="entry name" value="Glyco_hydro_42_N"/>
</dbReference>
<dbReference type="InterPro" id="IPR013780">
    <property type="entry name" value="Glyco_hydro_b"/>
</dbReference>
<dbReference type="Gene3D" id="2.60.40.1180">
    <property type="entry name" value="Golgi alpha-mannosidase II"/>
    <property type="match status" value="1"/>
</dbReference>
<comment type="similarity">
    <text evidence="2 6">Belongs to the glycosyl hydrolase 42 family.</text>
</comment>
<evidence type="ECO:0000313" key="11">
    <source>
        <dbReference type="Proteomes" id="UP000791080"/>
    </source>
</evidence>
<dbReference type="InterPro" id="IPR017853">
    <property type="entry name" value="GH"/>
</dbReference>
<keyword evidence="11" id="KW-1185">Reference proteome</keyword>
<name>A0ABT1JCY9_ACTCY</name>
<dbReference type="Pfam" id="PF08533">
    <property type="entry name" value="Glyco_hydro_42C"/>
    <property type="match status" value="1"/>
</dbReference>
<keyword evidence="4 6" id="KW-0378">Hydrolase</keyword>
<dbReference type="PANTHER" id="PTHR36447:SF1">
    <property type="entry name" value="BETA-GALACTOSIDASE GANA"/>
    <property type="match status" value="1"/>
</dbReference>
<feature type="domain" description="Beta-galactosidase trimerisation" evidence="8">
    <location>
        <begin position="397"/>
        <end position="602"/>
    </location>
</feature>
<dbReference type="InterPro" id="IPR013739">
    <property type="entry name" value="Beta_galactosidase_C"/>
</dbReference>
<dbReference type="Gene3D" id="3.20.20.80">
    <property type="entry name" value="Glycosidases"/>
    <property type="match status" value="1"/>
</dbReference>
<evidence type="ECO:0000256" key="4">
    <source>
        <dbReference type="ARBA" id="ARBA00022801"/>
    </source>
</evidence>
<dbReference type="SUPFAM" id="SSF52317">
    <property type="entry name" value="Class I glutamine amidotransferase-like"/>
    <property type="match status" value="1"/>
</dbReference>
<dbReference type="Proteomes" id="UP000791080">
    <property type="component" value="Unassembled WGS sequence"/>
</dbReference>
<protein>
    <recommendedName>
        <fullName evidence="3 6">Beta-galactosidase</fullName>
        <shortName evidence="6">Beta-gal</shortName>
        <ecNumber evidence="3 6">3.2.1.23</ecNumber>
    </recommendedName>
</protein>
<evidence type="ECO:0000256" key="5">
    <source>
        <dbReference type="ARBA" id="ARBA00023295"/>
    </source>
</evidence>
<evidence type="ECO:0000259" key="9">
    <source>
        <dbReference type="Pfam" id="PF08533"/>
    </source>
</evidence>
<dbReference type="SUPFAM" id="SSF51445">
    <property type="entry name" value="(Trans)glycosidases"/>
    <property type="match status" value="1"/>
</dbReference>
<evidence type="ECO:0000256" key="2">
    <source>
        <dbReference type="ARBA" id="ARBA00005940"/>
    </source>
</evidence>
<dbReference type="InterPro" id="IPR013738">
    <property type="entry name" value="Beta_galactosidase_Trimer"/>
</dbReference>
<evidence type="ECO:0000256" key="3">
    <source>
        <dbReference type="ARBA" id="ARBA00012756"/>
    </source>
</evidence>
<dbReference type="PANTHER" id="PTHR36447">
    <property type="entry name" value="BETA-GALACTOSIDASE GANA"/>
    <property type="match status" value="1"/>
</dbReference>
<evidence type="ECO:0000256" key="6">
    <source>
        <dbReference type="PIRNR" id="PIRNR001084"/>
    </source>
</evidence>